<evidence type="ECO:0000256" key="13">
    <source>
        <dbReference type="NCBIfam" id="TIGR04265"/>
    </source>
</evidence>
<feature type="active site" evidence="12">
    <location>
        <position position="420"/>
    </location>
</feature>
<dbReference type="OrthoDB" id="9762009at2"/>
<comment type="similarity">
    <text evidence="12">Belongs to the phospholipase D family. Cardiolipin synthase subfamily.</text>
</comment>
<feature type="active site" evidence="12">
    <location>
        <position position="415"/>
    </location>
</feature>
<comment type="catalytic activity">
    <reaction evidence="12">
        <text>2 a 1,2-diacyl-sn-glycero-3-phospho-(1'-sn-glycerol) = a cardiolipin + glycerol</text>
        <dbReference type="Rhea" id="RHEA:31451"/>
        <dbReference type="ChEBI" id="CHEBI:17754"/>
        <dbReference type="ChEBI" id="CHEBI:62237"/>
        <dbReference type="ChEBI" id="CHEBI:64716"/>
    </reaction>
</comment>
<dbReference type="PANTHER" id="PTHR21248">
    <property type="entry name" value="CARDIOLIPIN SYNTHASE"/>
    <property type="match status" value="1"/>
</dbReference>
<evidence type="ECO:0000256" key="9">
    <source>
        <dbReference type="ARBA" id="ARBA00023136"/>
    </source>
</evidence>
<evidence type="ECO:0000256" key="11">
    <source>
        <dbReference type="ARBA" id="ARBA00023264"/>
    </source>
</evidence>
<gene>
    <name evidence="15" type="ORF">WN59_06070</name>
</gene>
<keyword evidence="3 12" id="KW-0444">Lipid biosynthesis</keyword>
<feature type="transmembrane region" description="Helical" evidence="12">
    <location>
        <begin position="6"/>
        <end position="33"/>
    </location>
</feature>
<dbReference type="Pfam" id="PF13396">
    <property type="entry name" value="PLDc_N"/>
    <property type="match status" value="1"/>
</dbReference>
<feature type="active site" evidence="12">
    <location>
        <position position="234"/>
    </location>
</feature>
<dbReference type="InterPro" id="IPR022924">
    <property type="entry name" value="Cardiolipin_synthase"/>
</dbReference>
<feature type="transmembrane region" description="Helical" evidence="12">
    <location>
        <begin position="45"/>
        <end position="66"/>
    </location>
</feature>
<dbReference type="PANTHER" id="PTHR21248:SF22">
    <property type="entry name" value="PHOSPHOLIPASE D"/>
    <property type="match status" value="1"/>
</dbReference>
<accession>A0A0M2SKP2</accession>
<keyword evidence="2 12" id="KW-1003">Cell membrane</keyword>
<keyword evidence="6" id="KW-0677">Repeat</keyword>
<dbReference type="InterPro" id="IPR001736">
    <property type="entry name" value="PLipase_D/transphosphatidylase"/>
</dbReference>
<protein>
    <recommendedName>
        <fullName evidence="12 13">Cardiolipin synthase</fullName>
        <shortName evidence="12">CL synthase</shortName>
        <ecNumber evidence="12 13">2.7.8.-</ecNumber>
    </recommendedName>
</protein>
<evidence type="ECO:0000256" key="4">
    <source>
        <dbReference type="ARBA" id="ARBA00022679"/>
    </source>
</evidence>
<evidence type="ECO:0000256" key="7">
    <source>
        <dbReference type="ARBA" id="ARBA00022989"/>
    </source>
</evidence>
<comment type="caution">
    <text evidence="15">The sequence shown here is derived from an EMBL/GenBank/DDBJ whole genome shotgun (WGS) entry which is preliminary data.</text>
</comment>
<dbReference type="Pfam" id="PF13091">
    <property type="entry name" value="PLDc_2"/>
    <property type="match status" value="2"/>
</dbReference>
<dbReference type="InterPro" id="IPR030874">
    <property type="entry name" value="Cardiolipin_synth_Firmi"/>
</dbReference>
<name>A0A0M2SKP2_9STAP</name>
<dbReference type="GO" id="GO:0008808">
    <property type="term" value="F:cardiolipin synthase activity"/>
    <property type="evidence" value="ECO:0007669"/>
    <property type="project" value="UniProtKB-UniRule"/>
</dbReference>
<evidence type="ECO:0000256" key="8">
    <source>
        <dbReference type="ARBA" id="ARBA00023098"/>
    </source>
</evidence>
<evidence type="ECO:0000259" key="14">
    <source>
        <dbReference type="PROSITE" id="PS50035"/>
    </source>
</evidence>
<dbReference type="SUPFAM" id="SSF56024">
    <property type="entry name" value="Phospholipase D/nuclease"/>
    <property type="match status" value="2"/>
</dbReference>
<keyword evidence="8 12" id="KW-0443">Lipid metabolism</keyword>
<feature type="active site" evidence="12">
    <location>
        <position position="236"/>
    </location>
</feature>
<dbReference type="EMBL" id="LAYZ01000002">
    <property type="protein sequence ID" value="KKK35244.1"/>
    <property type="molecule type" value="Genomic_DNA"/>
</dbReference>
<dbReference type="Gene3D" id="3.30.870.10">
    <property type="entry name" value="Endonuclease Chain A"/>
    <property type="match status" value="2"/>
</dbReference>
<feature type="domain" description="PLD phosphodiesterase" evidence="14">
    <location>
        <begin position="408"/>
        <end position="435"/>
    </location>
</feature>
<keyword evidence="10 12" id="KW-0594">Phospholipid biosynthesis</keyword>
<dbReference type="GO" id="GO:0005886">
    <property type="term" value="C:plasma membrane"/>
    <property type="evidence" value="ECO:0007669"/>
    <property type="project" value="UniProtKB-SubCell"/>
</dbReference>
<keyword evidence="16" id="KW-1185">Reference proteome</keyword>
<dbReference type="SMART" id="SM00155">
    <property type="entry name" value="PLDc"/>
    <property type="match status" value="2"/>
</dbReference>
<dbReference type="Proteomes" id="UP000034287">
    <property type="component" value="Unassembled WGS sequence"/>
</dbReference>
<sequence>MMDWLIFDYFFSTGVMTIITLIIITINFLLALGLIFLERRSAQSVWAWILVLFFLPVIGFFIYILFGRTIYNKKLFVIDENEKVGLEHLVEEQLDELNGDTLDFTNPVAKKHKKLIHMLLYNNQSFLTFNNSIETFVNGRDKFDSLLADIRNAKDHIHFQYYIFRLDNLGKELYDALLQKQKEGVTVRILYDDIGSRGLSLRNFRKFRNEGGQVESFFPNMLPLINPRMNYRNHRKIVVIDGDVGYVGGFNVGDEYLGLSKKFGFWRDTHLKISGEAVKSLQLRFMLDWNSHSGRNNLTREERYFPDNIPNHGENPIQIASSGPDEKWQQIKYGYIKMIYHAKKHIYIQTPYFIPDQSFLEAVRIAILSGIKVNIMIPNMPDHPFVYWGTYSNVGAMVKMGATVHIYEKGFLHQKVLMIDDEVISIGTTNIDNRSFLLNFEVNAFIYDAEQAAAYRKIFEKDAMDSTILTEEIYDSRSNWIRIKESFANLISPIL</sequence>
<organism evidence="15 16">
    <name type="scientific">Salinicoccus sediminis</name>
    <dbReference type="NCBI Taxonomy" id="1432562"/>
    <lineage>
        <taxon>Bacteria</taxon>
        <taxon>Bacillati</taxon>
        <taxon>Bacillota</taxon>
        <taxon>Bacilli</taxon>
        <taxon>Bacillales</taxon>
        <taxon>Staphylococcaceae</taxon>
        <taxon>Salinicoccus</taxon>
    </lineage>
</organism>
<dbReference type="PROSITE" id="PS50035">
    <property type="entry name" value="PLD"/>
    <property type="match status" value="2"/>
</dbReference>
<dbReference type="InterPro" id="IPR027379">
    <property type="entry name" value="CLS_N"/>
</dbReference>
<evidence type="ECO:0000256" key="3">
    <source>
        <dbReference type="ARBA" id="ARBA00022516"/>
    </source>
</evidence>
<keyword evidence="5 12" id="KW-0812">Transmembrane</keyword>
<dbReference type="PATRIC" id="fig|1432562.3.peg.1210"/>
<dbReference type="HAMAP" id="MF_01916">
    <property type="entry name" value="Cardiolipin_synth_Cls"/>
    <property type="match status" value="1"/>
</dbReference>
<dbReference type="CDD" id="cd09112">
    <property type="entry name" value="PLDc_CLS_2"/>
    <property type="match status" value="1"/>
</dbReference>
<proteinExistence type="inferred from homology"/>
<keyword evidence="11 12" id="KW-1208">Phospholipid metabolism</keyword>
<feature type="domain" description="PLD phosphodiesterase" evidence="14">
    <location>
        <begin position="229"/>
        <end position="256"/>
    </location>
</feature>
<evidence type="ECO:0000256" key="2">
    <source>
        <dbReference type="ARBA" id="ARBA00022475"/>
    </source>
</evidence>
<keyword evidence="4 12" id="KW-0808">Transferase</keyword>
<dbReference type="GO" id="GO:0032049">
    <property type="term" value="P:cardiolipin biosynthetic process"/>
    <property type="evidence" value="ECO:0007669"/>
    <property type="project" value="UniProtKB-UniRule"/>
</dbReference>
<comment type="function">
    <text evidence="12">Catalyzes the reversible phosphatidyl group transfer from one phosphatidylglycerol molecule to another to form cardiolipin (CL) (diphosphatidylglycerol) and glycerol.</text>
</comment>
<dbReference type="EC" id="2.7.8.-" evidence="12 13"/>
<feature type="active site" evidence="12">
    <location>
        <position position="413"/>
    </location>
</feature>
<evidence type="ECO:0000256" key="6">
    <source>
        <dbReference type="ARBA" id="ARBA00022737"/>
    </source>
</evidence>
<dbReference type="STRING" id="1432562.WN59_06070"/>
<dbReference type="NCBIfam" id="TIGR04265">
    <property type="entry name" value="bac_cardiolipin"/>
    <property type="match status" value="1"/>
</dbReference>
<dbReference type="InterPro" id="IPR025202">
    <property type="entry name" value="PLD-like_dom"/>
</dbReference>
<dbReference type="FunFam" id="3.30.870.10:FF:000014">
    <property type="entry name" value="Cardiolipin synthase"/>
    <property type="match status" value="1"/>
</dbReference>
<dbReference type="AlphaFoldDB" id="A0A0M2SKP2"/>
<feature type="active site" evidence="12">
    <location>
        <position position="241"/>
    </location>
</feature>
<evidence type="ECO:0000313" key="15">
    <source>
        <dbReference type="EMBL" id="KKK35244.1"/>
    </source>
</evidence>
<keyword evidence="9 12" id="KW-0472">Membrane</keyword>
<comment type="subcellular location">
    <subcellularLocation>
        <location evidence="1 12">Cell membrane</location>
        <topology evidence="1 12">Multi-pass membrane protein</topology>
    </subcellularLocation>
</comment>
<keyword evidence="7 12" id="KW-1133">Transmembrane helix</keyword>
<dbReference type="CDD" id="cd09110">
    <property type="entry name" value="PLDc_CLS_1"/>
    <property type="match status" value="1"/>
</dbReference>
<evidence type="ECO:0000256" key="12">
    <source>
        <dbReference type="HAMAP-Rule" id="MF_01916"/>
    </source>
</evidence>
<evidence type="ECO:0000313" key="16">
    <source>
        <dbReference type="Proteomes" id="UP000034287"/>
    </source>
</evidence>
<evidence type="ECO:0000256" key="5">
    <source>
        <dbReference type="ARBA" id="ARBA00022692"/>
    </source>
</evidence>
<evidence type="ECO:0000256" key="1">
    <source>
        <dbReference type="ARBA" id="ARBA00004651"/>
    </source>
</evidence>
<evidence type="ECO:0000256" key="10">
    <source>
        <dbReference type="ARBA" id="ARBA00023209"/>
    </source>
</evidence>
<reference evidence="15 16" key="1">
    <citation type="submission" date="2015-04" db="EMBL/GenBank/DDBJ databases">
        <title>Taxonomic description and genome sequence of Salinicoccus sediminis sp. nov., a novel hyper halotolerant bacterium isolated from marine sediment.</title>
        <authorList>
            <person name="Mathan Kumar R."/>
            <person name="Kaur G."/>
            <person name="Kumar N."/>
            <person name="Kumar A."/>
            <person name="Singh N.K."/>
            <person name="Kaur N."/>
            <person name="Mayilraj S."/>
        </authorList>
    </citation>
    <scope>NUCLEOTIDE SEQUENCE [LARGE SCALE GENOMIC DNA]</scope>
    <source>
        <strain evidence="15 16">SV-16</strain>
    </source>
</reference>